<dbReference type="InterPro" id="IPR015424">
    <property type="entry name" value="PyrdxlP-dep_Trfase"/>
</dbReference>
<keyword evidence="4 10" id="KW-0808">Transferase</keyword>
<evidence type="ECO:0000256" key="3">
    <source>
        <dbReference type="ARBA" id="ARBA00022490"/>
    </source>
</evidence>
<evidence type="ECO:0000256" key="10">
    <source>
        <dbReference type="HAMAP-Rule" id="MF_00331"/>
    </source>
</evidence>
<dbReference type="InterPro" id="IPR016454">
    <property type="entry name" value="Cysteine_dSase"/>
</dbReference>
<dbReference type="PIRSF" id="PIRSF005572">
    <property type="entry name" value="NifS"/>
    <property type="match status" value="1"/>
</dbReference>
<evidence type="ECO:0000256" key="2">
    <source>
        <dbReference type="ARBA" id="ARBA00006490"/>
    </source>
</evidence>
<evidence type="ECO:0000256" key="5">
    <source>
        <dbReference type="ARBA" id="ARBA00022723"/>
    </source>
</evidence>
<keyword evidence="3 10" id="KW-0963">Cytoplasm</keyword>
<dbReference type="InterPro" id="IPR017772">
    <property type="entry name" value="Cys_deSase_NifS_bac/arc"/>
</dbReference>
<accession>A0AAW5JQU4</accession>
<organism evidence="13 14">
    <name type="scientific">Intestinimonas massiliensis</name>
    <name type="common">ex Afouda et al. 2020</name>
    <dbReference type="NCBI Taxonomy" id="1673721"/>
    <lineage>
        <taxon>Bacteria</taxon>
        <taxon>Bacillati</taxon>
        <taxon>Bacillota</taxon>
        <taxon>Clostridia</taxon>
        <taxon>Eubacteriales</taxon>
        <taxon>Intestinimonas</taxon>
    </lineage>
</organism>
<dbReference type="GO" id="GO:0046872">
    <property type="term" value="F:metal ion binding"/>
    <property type="evidence" value="ECO:0007669"/>
    <property type="project" value="UniProtKB-KW"/>
</dbReference>
<dbReference type="EMBL" id="JANFYS010000009">
    <property type="protein sequence ID" value="MCQ4770023.1"/>
    <property type="molecule type" value="Genomic_DNA"/>
</dbReference>
<feature type="binding site" evidence="10">
    <location>
        <begin position="72"/>
        <end position="73"/>
    </location>
    <ligand>
        <name>pyridoxal 5'-phosphate</name>
        <dbReference type="ChEBI" id="CHEBI:597326"/>
    </ligand>
</feature>
<dbReference type="FunFam" id="3.40.640.10:FF:000084">
    <property type="entry name" value="IscS-like cysteine desulfurase"/>
    <property type="match status" value="1"/>
</dbReference>
<feature type="binding site" evidence="10">
    <location>
        <position position="180"/>
    </location>
    <ligand>
        <name>pyridoxal 5'-phosphate</name>
        <dbReference type="ChEBI" id="CHEBI:597326"/>
    </ligand>
</feature>
<comment type="catalytic activity">
    <reaction evidence="9 10">
        <text>(sulfur carrier)-H + L-cysteine = (sulfur carrier)-SH + L-alanine</text>
        <dbReference type="Rhea" id="RHEA:43892"/>
        <dbReference type="Rhea" id="RHEA-COMP:14737"/>
        <dbReference type="Rhea" id="RHEA-COMP:14739"/>
        <dbReference type="ChEBI" id="CHEBI:29917"/>
        <dbReference type="ChEBI" id="CHEBI:35235"/>
        <dbReference type="ChEBI" id="CHEBI:57972"/>
        <dbReference type="ChEBI" id="CHEBI:64428"/>
        <dbReference type="EC" id="2.8.1.7"/>
    </reaction>
</comment>
<feature type="binding site" evidence="10">
    <location>
        <position position="238"/>
    </location>
    <ligand>
        <name>pyridoxal 5'-phosphate</name>
        <dbReference type="ChEBI" id="CHEBI:597326"/>
    </ligand>
</feature>
<comment type="subunit">
    <text evidence="10">Homodimer. Forms a heterotetramer with IscU, interacts with other sulfur acceptors.</text>
</comment>
<dbReference type="InterPro" id="IPR015421">
    <property type="entry name" value="PyrdxlP-dep_Trfase_major"/>
</dbReference>
<dbReference type="GO" id="GO:0006520">
    <property type="term" value="P:amino acid metabolic process"/>
    <property type="evidence" value="ECO:0007669"/>
    <property type="project" value="InterPro"/>
</dbReference>
<dbReference type="SUPFAM" id="SSF53383">
    <property type="entry name" value="PLP-dependent transferases"/>
    <property type="match status" value="1"/>
</dbReference>
<dbReference type="Gene3D" id="3.40.640.10">
    <property type="entry name" value="Type I PLP-dependent aspartate aminotransferase-like (Major domain)"/>
    <property type="match status" value="1"/>
</dbReference>
<keyword evidence="7 10" id="KW-0408">Iron</keyword>
<evidence type="ECO:0000256" key="9">
    <source>
        <dbReference type="ARBA" id="ARBA00050776"/>
    </source>
</evidence>
<keyword evidence="5 10" id="KW-0479">Metal-binding</keyword>
<feature type="modified residue" description="N6-(pyridoxal phosphate)lysine" evidence="10">
    <location>
        <position position="203"/>
    </location>
</feature>
<dbReference type="Pfam" id="PF00266">
    <property type="entry name" value="Aminotran_5"/>
    <property type="match status" value="1"/>
</dbReference>
<dbReference type="PANTHER" id="PTHR11601:SF34">
    <property type="entry name" value="CYSTEINE DESULFURASE"/>
    <property type="match status" value="1"/>
</dbReference>
<evidence type="ECO:0000313" key="14">
    <source>
        <dbReference type="Proteomes" id="UP001204562"/>
    </source>
</evidence>
<dbReference type="InterPro" id="IPR000192">
    <property type="entry name" value="Aminotrans_V_dom"/>
</dbReference>
<evidence type="ECO:0000256" key="4">
    <source>
        <dbReference type="ARBA" id="ARBA00022679"/>
    </source>
</evidence>
<dbReference type="NCBIfam" id="TIGR03402">
    <property type="entry name" value="FeS_nifS"/>
    <property type="match status" value="1"/>
</dbReference>
<evidence type="ECO:0000256" key="6">
    <source>
        <dbReference type="ARBA" id="ARBA00022898"/>
    </source>
</evidence>
<gene>
    <name evidence="13" type="primary">nifS</name>
    <name evidence="10" type="synonym">iscS</name>
    <name evidence="13" type="ORF">NE579_06030</name>
</gene>
<dbReference type="GO" id="GO:0044571">
    <property type="term" value="P:[2Fe-2S] cluster assembly"/>
    <property type="evidence" value="ECO:0007669"/>
    <property type="project" value="UniProtKB-UniRule"/>
</dbReference>
<comment type="caution">
    <text evidence="13">The sequence shown here is derived from an EMBL/GenBank/DDBJ whole genome shotgun (WGS) entry which is preliminary data.</text>
</comment>
<name>A0AAW5JQU4_9FIRM</name>
<comment type="function">
    <text evidence="10">Master enzyme that delivers sulfur to a number of partners involved in Fe-S cluster assembly, tRNA modification or cofactor biosynthesis. Catalyzes the removal of elemental sulfur atoms from cysteine to produce alanine. Functions as a sulfur delivery protein for Fe-S cluster synthesis onto IscU, an Fe-S scaffold assembly protein, as well as other S acceptor proteins.</text>
</comment>
<comment type="pathway">
    <text evidence="10">Cofactor biosynthesis; iron-sulfur cluster biosynthesis.</text>
</comment>
<dbReference type="Gene3D" id="3.90.1150.10">
    <property type="entry name" value="Aspartate Aminotransferase, domain 1"/>
    <property type="match status" value="1"/>
</dbReference>
<dbReference type="RefSeq" id="WP_256303571.1">
    <property type="nucleotide sequence ID" value="NZ_JANFYS010000009.1"/>
</dbReference>
<feature type="binding site" evidence="10">
    <location>
        <begin position="200"/>
        <end position="202"/>
    </location>
    <ligand>
        <name>pyridoxal 5'-phosphate</name>
        <dbReference type="ChEBI" id="CHEBI:597326"/>
    </ligand>
</feature>
<protein>
    <recommendedName>
        <fullName evidence="10">Cysteine desulfurase IscS</fullName>
        <ecNumber evidence="10">2.8.1.7</ecNumber>
    </recommendedName>
</protein>
<keyword evidence="10" id="KW-0001">2Fe-2S</keyword>
<keyword evidence="6 10" id="KW-0663">Pyridoxal phosphate</keyword>
<dbReference type="GO" id="GO:0051537">
    <property type="term" value="F:2 iron, 2 sulfur cluster binding"/>
    <property type="evidence" value="ECO:0007669"/>
    <property type="project" value="UniProtKB-UniRule"/>
</dbReference>
<sequence>MSRFLYADHAATTRLSPGALAAMMPHLQEAYGNPSSLYSFGQQAKADLEAARADIAACLNARPEELYFTSCGTEADNWALRGVAELRQKKGRHIITSAIEHHAILHTAQYLEKQGYEVTYLPVDAQGRVDPAAVQAALRPDTILISVMAANNEIGTIEPVAEIGAIARAAGVLFHVDAVQAVGHIPVDVEAWSCDLLSLSGHKFGGPRGIGALYMRKPLRLPPLIHGGGQEKGRRSGTENVAGAAGMAAALKESVARLEAESARLTALRDRLIQGLSQIPCSRLTGDPVNRLPGTASFVFEGVEGEALLLHLDAKGICASSGSACSSASLDPSHVLLSIGLPHAVAHGSLRLSLGADNTEADVDYLLKEVPAVVSYLREMSPVWDKAAQRPTWDLTA</sequence>
<feature type="binding site" evidence="10">
    <location>
        <position position="152"/>
    </location>
    <ligand>
        <name>pyridoxal 5'-phosphate</name>
        <dbReference type="ChEBI" id="CHEBI:597326"/>
    </ligand>
</feature>
<evidence type="ECO:0000256" key="8">
    <source>
        <dbReference type="ARBA" id="ARBA00023014"/>
    </source>
</evidence>
<keyword evidence="8 10" id="KW-0411">Iron-sulfur</keyword>
<evidence type="ECO:0000259" key="12">
    <source>
        <dbReference type="Pfam" id="PF00266"/>
    </source>
</evidence>
<dbReference type="GO" id="GO:0030170">
    <property type="term" value="F:pyridoxal phosphate binding"/>
    <property type="evidence" value="ECO:0007669"/>
    <property type="project" value="UniProtKB-UniRule"/>
</dbReference>
<dbReference type="GO" id="GO:0031071">
    <property type="term" value="F:cysteine desulfurase activity"/>
    <property type="evidence" value="ECO:0007669"/>
    <property type="project" value="UniProtKB-UniRule"/>
</dbReference>
<comment type="subcellular location">
    <subcellularLocation>
        <location evidence="10">Cytoplasm</location>
    </subcellularLocation>
</comment>
<dbReference type="HAMAP" id="MF_00331">
    <property type="entry name" value="Cys_desulf_IscS"/>
    <property type="match status" value="1"/>
</dbReference>
<dbReference type="AlphaFoldDB" id="A0AAW5JQU4"/>
<evidence type="ECO:0000256" key="1">
    <source>
        <dbReference type="ARBA" id="ARBA00001933"/>
    </source>
</evidence>
<reference evidence="13" key="1">
    <citation type="submission" date="2022-06" db="EMBL/GenBank/DDBJ databases">
        <title>Isolation of gut microbiota from human fecal samples.</title>
        <authorList>
            <person name="Pamer E.G."/>
            <person name="Barat B."/>
            <person name="Waligurski E."/>
            <person name="Medina S."/>
            <person name="Paddock L."/>
            <person name="Mostad J."/>
        </authorList>
    </citation>
    <scope>NUCLEOTIDE SEQUENCE</scope>
    <source>
        <strain evidence="13">DFI.9.91</strain>
    </source>
</reference>
<dbReference type="PROSITE" id="PS00595">
    <property type="entry name" value="AA_TRANSFER_CLASS_5"/>
    <property type="match status" value="1"/>
</dbReference>
<feature type="active site" description="Cysteine persulfide intermediate" evidence="10">
    <location>
        <position position="325"/>
    </location>
</feature>
<feature type="binding site" description="via persulfide group" evidence="10">
    <location>
        <position position="325"/>
    </location>
    <ligand>
        <name>[2Fe-2S] cluster</name>
        <dbReference type="ChEBI" id="CHEBI:190135"/>
        <note>ligand shared with IscU</note>
    </ligand>
</feature>
<dbReference type="GO" id="GO:1990221">
    <property type="term" value="C:L-cysteine desulfurase complex"/>
    <property type="evidence" value="ECO:0007669"/>
    <property type="project" value="UniProtKB-ARBA"/>
</dbReference>
<evidence type="ECO:0000313" key="13">
    <source>
        <dbReference type="EMBL" id="MCQ4770023.1"/>
    </source>
</evidence>
<evidence type="ECO:0000256" key="7">
    <source>
        <dbReference type="ARBA" id="ARBA00023004"/>
    </source>
</evidence>
<dbReference type="PANTHER" id="PTHR11601">
    <property type="entry name" value="CYSTEINE DESULFURYLASE FAMILY MEMBER"/>
    <property type="match status" value="1"/>
</dbReference>
<dbReference type="Proteomes" id="UP001204562">
    <property type="component" value="Unassembled WGS sequence"/>
</dbReference>
<feature type="domain" description="Aminotransferase class V" evidence="12">
    <location>
        <begin position="6"/>
        <end position="366"/>
    </location>
</feature>
<dbReference type="InterPro" id="IPR015422">
    <property type="entry name" value="PyrdxlP-dep_Trfase_small"/>
</dbReference>
<dbReference type="InterPro" id="IPR010240">
    <property type="entry name" value="Cys_deSase_IscS"/>
</dbReference>
<dbReference type="InterPro" id="IPR020578">
    <property type="entry name" value="Aminotrans_V_PyrdxlP_BS"/>
</dbReference>
<comment type="cofactor">
    <cofactor evidence="1 10 11">
        <name>pyridoxal 5'-phosphate</name>
        <dbReference type="ChEBI" id="CHEBI:597326"/>
    </cofactor>
</comment>
<comment type="similarity">
    <text evidence="2 10">Belongs to the class-V pyridoxal-phosphate-dependent aminotransferase family. NifS/IscS subfamily.</text>
</comment>
<dbReference type="EC" id="2.8.1.7" evidence="10"/>
<evidence type="ECO:0000256" key="11">
    <source>
        <dbReference type="RuleBase" id="RU004504"/>
    </source>
</evidence>
<proteinExistence type="inferred from homology"/>